<protein>
    <submittedName>
        <fullName evidence="2">Uncharacterized protein</fullName>
    </submittedName>
</protein>
<accession>A0A6G2D7R4</accession>
<dbReference type="EMBL" id="WNHJ01001126">
    <property type="protein sequence ID" value="MTV64639.1"/>
    <property type="molecule type" value="Genomic_DNA"/>
</dbReference>
<name>A0A6G2D7R4_STREE</name>
<proteinExistence type="predicted"/>
<dbReference type="AlphaFoldDB" id="A0A6G2D7R4"/>
<feature type="chain" id="PRO_5039488734" evidence="1">
    <location>
        <begin position="20"/>
        <end position="55"/>
    </location>
</feature>
<dbReference type="PROSITE" id="PS51318">
    <property type="entry name" value="TAT"/>
    <property type="match status" value="1"/>
</dbReference>
<feature type="signal peptide" evidence="1">
    <location>
        <begin position="1"/>
        <end position="19"/>
    </location>
</feature>
<evidence type="ECO:0000256" key="1">
    <source>
        <dbReference type="SAM" id="SignalP"/>
    </source>
</evidence>
<organism evidence="2 3">
    <name type="scientific">Streptococcus pneumoniae</name>
    <dbReference type="NCBI Taxonomy" id="1313"/>
    <lineage>
        <taxon>Bacteria</taxon>
        <taxon>Bacillati</taxon>
        <taxon>Bacillota</taxon>
        <taxon>Bacilli</taxon>
        <taxon>Lactobacillales</taxon>
        <taxon>Streptococcaceae</taxon>
        <taxon>Streptococcus</taxon>
    </lineage>
</organism>
<feature type="non-terminal residue" evidence="2">
    <location>
        <position position="55"/>
    </location>
</feature>
<reference evidence="2 3" key="1">
    <citation type="submission" date="2019-11" db="EMBL/GenBank/DDBJ databases">
        <title>Growth characteristics of pneumococcus vary with the chemical composition of the capsule and with environmental conditions.</title>
        <authorList>
            <person name="Tothpal A."/>
            <person name="Desobry K."/>
            <person name="Joshi S."/>
            <person name="Wyllie A.L."/>
            <person name="Weinberger D.M."/>
        </authorList>
    </citation>
    <scope>NUCLEOTIDE SEQUENCE [LARGE SCALE GENOMIC DNA]</scope>
    <source>
        <strain evidence="3">pnumococcus22F</strain>
    </source>
</reference>
<dbReference type="InterPro" id="IPR006311">
    <property type="entry name" value="TAT_signal"/>
</dbReference>
<dbReference type="Proteomes" id="UP000474228">
    <property type="component" value="Unassembled WGS sequence"/>
</dbReference>
<evidence type="ECO:0000313" key="3">
    <source>
        <dbReference type="Proteomes" id="UP000474228"/>
    </source>
</evidence>
<sequence>MKIKRRSFLSALVAGAAVAFPAAKLRVVGDSEAHSAKDMMSALGFTQTAGESVEW</sequence>
<evidence type="ECO:0000313" key="2">
    <source>
        <dbReference type="EMBL" id="MTV64639.1"/>
    </source>
</evidence>
<comment type="caution">
    <text evidence="2">The sequence shown here is derived from an EMBL/GenBank/DDBJ whole genome shotgun (WGS) entry which is preliminary data.</text>
</comment>
<gene>
    <name evidence="2" type="ORF">GM539_15025</name>
</gene>
<keyword evidence="1" id="KW-0732">Signal</keyword>